<evidence type="ECO:0000256" key="7">
    <source>
        <dbReference type="ARBA" id="ARBA00093596"/>
    </source>
</evidence>
<comment type="catalytic activity">
    <reaction evidence="6">
        <text>O-phospho-L-homoserine + L-cysteine = L,L-cystathionine + phosphate</text>
        <dbReference type="Rhea" id="RHEA:80891"/>
        <dbReference type="ChEBI" id="CHEBI:35235"/>
        <dbReference type="ChEBI" id="CHEBI:43474"/>
        <dbReference type="ChEBI" id="CHEBI:57590"/>
        <dbReference type="ChEBI" id="CHEBI:58161"/>
        <dbReference type="EC" id="2.5.1.160"/>
    </reaction>
</comment>
<dbReference type="SUPFAM" id="SSF53383">
    <property type="entry name" value="PLP-dependent transferases"/>
    <property type="match status" value="1"/>
</dbReference>
<dbReference type="Pfam" id="PF01053">
    <property type="entry name" value="Cys_Met_Meta_PP"/>
    <property type="match status" value="1"/>
</dbReference>
<comment type="catalytic activity">
    <reaction evidence="5">
        <text>O-succinyl-L-homoserine + L-cysteine = L,L-cystathionine + succinate + H(+)</text>
        <dbReference type="Rhea" id="RHEA:20397"/>
        <dbReference type="ChEBI" id="CHEBI:15378"/>
        <dbReference type="ChEBI" id="CHEBI:30031"/>
        <dbReference type="ChEBI" id="CHEBI:35235"/>
        <dbReference type="ChEBI" id="CHEBI:57661"/>
        <dbReference type="ChEBI" id="CHEBI:58161"/>
    </reaction>
</comment>
<dbReference type="AlphaFoldDB" id="A0ABD3A7M6"/>
<organism evidence="10 11">
    <name type="scientific">Cinchona calisaya</name>
    <dbReference type="NCBI Taxonomy" id="153742"/>
    <lineage>
        <taxon>Eukaryota</taxon>
        <taxon>Viridiplantae</taxon>
        <taxon>Streptophyta</taxon>
        <taxon>Embryophyta</taxon>
        <taxon>Tracheophyta</taxon>
        <taxon>Spermatophyta</taxon>
        <taxon>Magnoliopsida</taxon>
        <taxon>eudicotyledons</taxon>
        <taxon>Gunneridae</taxon>
        <taxon>Pentapetalae</taxon>
        <taxon>asterids</taxon>
        <taxon>lamiids</taxon>
        <taxon>Gentianales</taxon>
        <taxon>Rubiaceae</taxon>
        <taxon>Cinchonoideae</taxon>
        <taxon>Cinchoneae</taxon>
        <taxon>Cinchona</taxon>
    </lineage>
</organism>
<proteinExistence type="inferred from homology"/>
<dbReference type="InterPro" id="IPR015422">
    <property type="entry name" value="PyrdxlP-dep_Trfase_small"/>
</dbReference>
<dbReference type="GO" id="GO:0009086">
    <property type="term" value="P:methionine biosynthetic process"/>
    <property type="evidence" value="ECO:0007669"/>
    <property type="project" value="UniProtKB-ARBA"/>
</dbReference>
<gene>
    <name evidence="10" type="ORF">ACH5RR_011196</name>
</gene>
<dbReference type="PANTHER" id="PTHR43379:SF1">
    <property type="entry name" value="CYSTATHIONINE GAMMA-SYNTHASE 1, CHLOROPLASTIC-RELATED"/>
    <property type="match status" value="1"/>
</dbReference>
<evidence type="ECO:0000256" key="3">
    <source>
        <dbReference type="ARBA" id="ARBA00022898"/>
    </source>
</evidence>
<evidence type="ECO:0000313" key="11">
    <source>
        <dbReference type="Proteomes" id="UP001630127"/>
    </source>
</evidence>
<evidence type="ECO:0000256" key="8">
    <source>
        <dbReference type="RuleBase" id="RU362118"/>
    </source>
</evidence>
<comment type="cofactor">
    <cofactor evidence="1 8">
        <name>pyridoxal 5'-phosphate</name>
        <dbReference type="ChEBI" id="CHEBI:597326"/>
    </cofactor>
</comment>
<feature type="region of interest" description="Disordered" evidence="9">
    <location>
        <begin position="20"/>
        <end position="40"/>
    </location>
</feature>
<evidence type="ECO:0000256" key="4">
    <source>
        <dbReference type="ARBA" id="ARBA00060510"/>
    </source>
</evidence>
<dbReference type="Proteomes" id="UP001630127">
    <property type="component" value="Unassembled WGS sequence"/>
</dbReference>
<dbReference type="PANTHER" id="PTHR43379">
    <property type="entry name" value="CYSTATHIONINE GAMMA-SYNTHASE"/>
    <property type="match status" value="1"/>
</dbReference>
<dbReference type="Gene3D" id="3.90.1150.10">
    <property type="entry name" value="Aspartate Aminotransferase, domain 1"/>
    <property type="match status" value="1"/>
</dbReference>
<evidence type="ECO:0000256" key="6">
    <source>
        <dbReference type="ARBA" id="ARBA00093261"/>
    </source>
</evidence>
<dbReference type="InterPro" id="IPR015421">
    <property type="entry name" value="PyrdxlP-dep_Trfase_major"/>
</dbReference>
<protein>
    <recommendedName>
        <fullName evidence="7">plant cystathionine gamma-synthase</fullName>
        <ecNumber evidence="7">2.5.1.160</ecNumber>
    </recommendedName>
</protein>
<dbReference type="InterPro" id="IPR044639">
    <property type="entry name" value="CGS1/2"/>
</dbReference>
<sequence length="553" mass="59541">MAVSSCARVFRQFECRSDPDFSGRVPRPEMPTSGARFSGKANSVTQGLSVRGGLSSSLIFRFPPNFVRQLSTKARRNCSNIGMAQIVAASWSNNQPGYSPSNPPAAKAVDAAAAAAASVVAPVEIETGVEEEVAAALQSGFSDAENVQFEDLAFAKYSSFLTCNGSVAIHAGERLGRGIVTDAITTPVVNTSAYYFKTTQELIDFKEKRHASFEYGRYGNPTTVVAEEKISALEGAESTLITASGMCVSTCMLWALVPAGGHIVTTTDCYRKTRIFIERVLVPKTGVTATVIDPADIGALKAALNEKQVSLFFTESPTNPFLRCVDIELVSKLCHEKGALVCVDGTFASPINQKALALGADLVLHSVTKYIAGHNDVLGGCISGPEKLVSVVRDLHHILGGALNPNAAYLIIRGMKTLDLRVQQQNSTALRMAEILEAHPKVRRVYYPGLASHPEHQLAKRQMTGFGGVVSFEIDGDLTTTAKFIDSLRIPYIAPSFGGCESIVDQPAIMSYWDLPQSERAKYGILDNLVRFSFGVEGFEDLKADILQALETI</sequence>
<keyword evidence="11" id="KW-1185">Reference proteome</keyword>
<evidence type="ECO:0000313" key="10">
    <source>
        <dbReference type="EMBL" id="KAL3526540.1"/>
    </source>
</evidence>
<keyword evidence="3 8" id="KW-0663">Pyridoxal phosphate</keyword>
<dbReference type="EC" id="2.5.1.160" evidence="7"/>
<comment type="similarity">
    <text evidence="2 8">Belongs to the trans-sulfuration enzymes family.</text>
</comment>
<dbReference type="Gene3D" id="3.40.640.10">
    <property type="entry name" value="Type I PLP-dependent aspartate aminotransferase-like (Major domain)"/>
    <property type="match status" value="1"/>
</dbReference>
<evidence type="ECO:0000256" key="5">
    <source>
        <dbReference type="ARBA" id="ARBA00093222"/>
    </source>
</evidence>
<reference evidence="10 11" key="1">
    <citation type="submission" date="2024-11" db="EMBL/GenBank/DDBJ databases">
        <title>A near-complete genome assembly of Cinchona calisaya.</title>
        <authorList>
            <person name="Lian D.C."/>
            <person name="Zhao X.W."/>
            <person name="Wei L."/>
        </authorList>
    </citation>
    <scope>NUCLEOTIDE SEQUENCE [LARGE SCALE GENOMIC DNA]</scope>
    <source>
        <tissue evidence="10">Nenye</tissue>
    </source>
</reference>
<evidence type="ECO:0000256" key="2">
    <source>
        <dbReference type="ARBA" id="ARBA00009077"/>
    </source>
</evidence>
<comment type="caution">
    <text evidence="10">The sequence shown here is derived from an EMBL/GenBank/DDBJ whole genome shotgun (WGS) entry which is preliminary data.</text>
</comment>
<evidence type="ECO:0000256" key="1">
    <source>
        <dbReference type="ARBA" id="ARBA00001933"/>
    </source>
</evidence>
<dbReference type="EMBL" id="JBJUIK010000005">
    <property type="protein sequence ID" value="KAL3526540.1"/>
    <property type="molecule type" value="Genomic_DNA"/>
</dbReference>
<evidence type="ECO:0000256" key="9">
    <source>
        <dbReference type="SAM" id="MobiDB-lite"/>
    </source>
</evidence>
<dbReference type="GO" id="GO:0003824">
    <property type="term" value="F:catalytic activity"/>
    <property type="evidence" value="ECO:0007669"/>
    <property type="project" value="UniProtKB-ARBA"/>
</dbReference>
<name>A0ABD3A7M6_9GENT</name>
<dbReference type="CDD" id="cd00614">
    <property type="entry name" value="CGS_like"/>
    <property type="match status" value="1"/>
</dbReference>
<comment type="pathway">
    <text evidence="4">Amino-acid biosynthesis; L-methionine biosynthesis via de novo pathway; L-cystathionine from O-succinyl-L-homoserine: step 1/1.</text>
</comment>
<dbReference type="InterPro" id="IPR000277">
    <property type="entry name" value="Cys/Met-Metab_PyrdxlP-dep_enz"/>
</dbReference>
<accession>A0ABD3A7M6</accession>
<dbReference type="InterPro" id="IPR015424">
    <property type="entry name" value="PyrdxlP-dep_Trfase"/>
</dbReference>
<dbReference type="FunFam" id="3.90.1150.10:FF:000033">
    <property type="entry name" value="Cystathionine gamma-synthase"/>
    <property type="match status" value="1"/>
</dbReference>
<dbReference type="FunFam" id="3.40.640.10:FF:000046">
    <property type="entry name" value="Cystathionine gamma-lyase"/>
    <property type="match status" value="1"/>
</dbReference>